<evidence type="ECO:0008006" key="4">
    <source>
        <dbReference type="Google" id="ProtNLM"/>
    </source>
</evidence>
<reference evidence="2 3" key="1">
    <citation type="journal article" name="Nat. Commun.">
        <title>Undinarchaeota illuminate DPANN phylogeny and the impact of gene transfer on archaeal evolution.</title>
        <authorList>
            <person name="Dombrowski N."/>
            <person name="Williams T.A."/>
            <person name="Sun J."/>
            <person name="Woodcroft B.J."/>
            <person name="Lee J.H."/>
            <person name="Minh B.Q."/>
            <person name="Rinke C."/>
            <person name="Spang A."/>
        </authorList>
    </citation>
    <scope>NUCLEOTIDE SEQUENCE [LARGE SCALE GENOMIC DNA]</scope>
    <source>
        <strain evidence="2">MAG_bin17</strain>
    </source>
</reference>
<proteinExistence type="predicted"/>
<accession>A0A832XLB5</accession>
<keyword evidence="1" id="KW-1133">Transmembrane helix</keyword>
<sequence>MKLLHHALAGLVLGWAFGYDLWLSMLFSIGPDIPQALILYPLLAYKHKRIILPLDGDWKNFSKSAWSHLYFAPHSLLFVAILNFSDFSAFFIGLYALHILVDIPTHTGEWSIRLMWPASWKIEGFFDAWKRS</sequence>
<comment type="caution">
    <text evidence="2">The sequence shown here is derived from an EMBL/GenBank/DDBJ whole genome shotgun (WGS) entry which is preliminary data.</text>
</comment>
<protein>
    <recommendedName>
        <fullName evidence="4">Membrane-bound metal-dependent hydrolase</fullName>
    </recommendedName>
</protein>
<evidence type="ECO:0000313" key="3">
    <source>
        <dbReference type="Proteomes" id="UP000604391"/>
    </source>
</evidence>
<keyword evidence="1" id="KW-0812">Transmembrane</keyword>
<dbReference type="AlphaFoldDB" id="A0A832XLB5"/>
<dbReference type="Proteomes" id="UP000604391">
    <property type="component" value="Unassembled WGS sequence"/>
</dbReference>
<keyword evidence="1" id="KW-0472">Membrane</keyword>
<dbReference type="EMBL" id="DVAD01000014">
    <property type="protein sequence ID" value="HIJ99677.1"/>
    <property type="molecule type" value="Genomic_DNA"/>
</dbReference>
<evidence type="ECO:0000256" key="1">
    <source>
        <dbReference type="SAM" id="Phobius"/>
    </source>
</evidence>
<feature type="transmembrane region" description="Helical" evidence="1">
    <location>
        <begin position="76"/>
        <end position="97"/>
    </location>
</feature>
<name>A0A832XLB5_9ARCH</name>
<organism evidence="2 3">
    <name type="scientific">Candidatus Undinarchaeum marinum</name>
    <dbReference type="NCBI Taxonomy" id="2756141"/>
    <lineage>
        <taxon>Archaea</taxon>
        <taxon>Candidatus Undinarchaeota</taxon>
        <taxon>Candidatus Undinarchaeia</taxon>
        <taxon>Candidatus Undinarchaeales</taxon>
        <taxon>Candidatus Undinarchaeaceae</taxon>
        <taxon>Candidatus Undinarchaeum</taxon>
    </lineage>
</organism>
<evidence type="ECO:0000313" key="2">
    <source>
        <dbReference type="EMBL" id="HIJ99677.1"/>
    </source>
</evidence>
<keyword evidence="3" id="KW-1185">Reference proteome</keyword>
<gene>
    <name evidence="2" type="ORF">H1011_02535</name>
</gene>